<name>A0ACC1Y7I9_MELAZ</name>
<dbReference type="EMBL" id="CM051398">
    <property type="protein sequence ID" value="KAJ4719213.1"/>
    <property type="molecule type" value="Genomic_DNA"/>
</dbReference>
<gene>
    <name evidence="1" type="ORF">OWV82_010824</name>
</gene>
<protein>
    <submittedName>
        <fullName evidence="1">PAP/OAS1 substrate-binding domain superfamily protein</fullName>
    </submittedName>
</protein>
<comment type="caution">
    <text evidence="1">The sequence shown here is derived from an EMBL/GenBank/DDBJ whole genome shotgun (WGS) entry which is preliminary data.</text>
</comment>
<proteinExistence type="predicted"/>
<evidence type="ECO:0000313" key="2">
    <source>
        <dbReference type="Proteomes" id="UP001164539"/>
    </source>
</evidence>
<reference evidence="1 2" key="1">
    <citation type="journal article" date="2023" name="Science">
        <title>Complex scaffold remodeling in plant triterpene biosynthesis.</title>
        <authorList>
            <person name="De La Pena R."/>
            <person name="Hodgson H."/>
            <person name="Liu J.C."/>
            <person name="Stephenson M.J."/>
            <person name="Martin A.C."/>
            <person name="Owen C."/>
            <person name="Harkess A."/>
            <person name="Leebens-Mack J."/>
            <person name="Jimenez L.E."/>
            <person name="Osbourn A."/>
            <person name="Sattely E.S."/>
        </authorList>
    </citation>
    <scope>NUCLEOTIDE SEQUENCE [LARGE SCALE GENOMIC DNA]</scope>
    <source>
        <strain evidence="2">cv. JPN11</strain>
        <tissue evidence="1">Leaf</tissue>
    </source>
</reference>
<dbReference type="Proteomes" id="UP001164539">
    <property type="component" value="Chromosome 5"/>
</dbReference>
<sequence length="793" mass="88399">MGDVQVCSVSFESLIARESWETAEGITNEILCRIRPTLVADDNRREVIKYVRDLITASLGCEVFPYGSVPLKTYLPDGDIDLTAISTPNIEDTLVSDVHAVLKGEEYNKSARFKVKDVHYIDAEVKLVKCLVQNIVVDISFNQLGGLSALCFLELVDGNIGKDHLFKRSIILIKAWCYYESRILGAHHGLISTYALETLVLYIFHLFHSSLDGPLAVLHRFLDYFSKFDWENYCVSLNGPVCKSSLPDIVAKGQENGRDGLLLSEEFLQECLEKFSVPSRGMETNLRAFPQKHLNIVDALKENNNLGRSVNRGNSYRIRSAFKYGARKLGEILMLPNQRLADELRKFFGNTLERHGNEYRTDLQDFALVANGSSGDCLVSTQHSGRCDEEGVLLESSNVGNRNDKTAEFRNNKRKNSLKVISPQAMPELNCTFDRNSVSRSHNAGDAKDIAAGILSCRNRDDSSGCLPLRSDFGTSLQGKSQQQIENGSPPGRIRRRATAAADTALLPESKENSSICSYNKYENITPKSSVSISDRSESSKSLLDLYGHYERYFNNLTYAKHYHLSAPVLSSPTMSYQLQDSNFWETICGSLQLEPKFCFKMNASGSLGTQFYPVNPVTPSTAALSSEDKKQSRGTGTYFPKMNFRPNDKMPLSGRGRCQAQRAYGQRHTHRNGSVTTPIEVVLPGEVSHELSEEEFPILGNGKSSFQHQSSVWVSSKSNDLFHPVETYDFQLSEVPLPEVTTQLASLWSDSAESPSPVSESNQESNAGAEESFHLGNEVDFPPLTLQERIKT</sequence>
<accession>A0ACC1Y7I9</accession>
<organism evidence="1 2">
    <name type="scientific">Melia azedarach</name>
    <name type="common">Chinaberry tree</name>
    <dbReference type="NCBI Taxonomy" id="155640"/>
    <lineage>
        <taxon>Eukaryota</taxon>
        <taxon>Viridiplantae</taxon>
        <taxon>Streptophyta</taxon>
        <taxon>Embryophyta</taxon>
        <taxon>Tracheophyta</taxon>
        <taxon>Spermatophyta</taxon>
        <taxon>Magnoliopsida</taxon>
        <taxon>eudicotyledons</taxon>
        <taxon>Gunneridae</taxon>
        <taxon>Pentapetalae</taxon>
        <taxon>rosids</taxon>
        <taxon>malvids</taxon>
        <taxon>Sapindales</taxon>
        <taxon>Meliaceae</taxon>
        <taxon>Melia</taxon>
    </lineage>
</organism>
<keyword evidence="2" id="KW-1185">Reference proteome</keyword>
<evidence type="ECO:0000313" key="1">
    <source>
        <dbReference type="EMBL" id="KAJ4719213.1"/>
    </source>
</evidence>